<proteinExistence type="predicted"/>
<evidence type="ECO:0000313" key="1">
    <source>
        <dbReference type="EMBL" id="JAE22474.1"/>
    </source>
</evidence>
<organism evidence="1">
    <name type="scientific">Arundo donax</name>
    <name type="common">Giant reed</name>
    <name type="synonym">Donax arundinaceus</name>
    <dbReference type="NCBI Taxonomy" id="35708"/>
    <lineage>
        <taxon>Eukaryota</taxon>
        <taxon>Viridiplantae</taxon>
        <taxon>Streptophyta</taxon>
        <taxon>Embryophyta</taxon>
        <taxon>Tracheophyta</taxon>
        <taxon>Spermatophyta</taxon>
        <taxon>Magnoliopsida</taxon>
        <taxon>Liliopsida</taxon>
        <taxon>Poales</taxon>
        <taxon>Poaceae</taxon>
        <taxon>PACMAD clade</taxon>
        <taxon>Arundinoideae</taxon>
        <taxon>Arundineae</taxon>
        <taxon>Arundo</taxon>
    </lineage>
</organism>
<reference evidence="1" key="1">
    <citation type="submission" date="2014-09" db="EMBL/GenBank/DDBJ databases">
        <authorList>
            <person name="Magalhaes I.L.F."/>
            <person name="Oliveira U."/>
            <person name="Santos F.R."/>
            <person name="Vidigal T.H.D.A."/>
            <person name="Brescovit A.D."/>
            <person name="Santos A.J."/>
        </authorList>
    </citation>
    <scope>NUCLEOTIDE SEQUENCE</scope>
    <source>
        <tissue evidence="1">Shoot tissue taken approximately 20 cm above the soil surface</tissue>
    </source>
</reference>
<reference evidence="1" key="2">
    <citation type="journal article" date="2015" name="Data Brief">
        <title>Shoot transcriptome of the giant reed, Arundo donax.</title>
        <authorList>
            <person name="Barrero R.A."/>
            <person name="Guerrero F.D."/>
            <person name="Moolhuijzen P."/>
            <person name="Goolsby J.A."/>
            <person name="Tidwell J."/>
            <person name="Bellgard S.E."/>
            <person name="Bellgard M.I."/>
        </authorList>
    </citation>
    <scope>NUCLEOTIDE SEQUENCE</scope>
    <source>
        <tissue evidence="1">Shoot tissue taken approximately 20 cm above the soil surface</tissue>
    </source>
</reference>
<name>A0A0A9GG89_ARUDO</name>
<dbReference type="AlphaFoldDB" id="A0A0A9GG89"/>
<protein>
    <submittedName>
        <fullName evidence="1">Uncharacterized protein</fullName>
    </submittedName>
</protein>
<dbReference type="EMBL" id="GBRH01175422">
    <property type="protein sequence ID" value="JAE22474.1"/>
    <property type="molecule type" value="Transcribed_RNA"/>
</dbReference>
<accession>A0A0A9GG89</accession>
<sequence length="40" mass="4480">MINFACSVARSCHLWNGFDTVVACRSSSSHQVKKYSKSMI</sequence>